<accession>A0A4U8V4P3</accession>
<evidence type="ECO:0000259" key="12">
    <source>
        <dbReference type="Pfam" id="PF02931"/>
    </source>
</evidence>
<dbReference type="SUPFAM" id="SSF90112">
    <property type="entry name" value="Neurotransmitter-gated ion-channel transmembrane pore"/>
    <property type="match status" value="1"/>
</dbReference>
<dbReference type="PANTHER" id="PTHR18945">
    <property type="entry name" value="NEUROTRANSMITTER GATED ION CHANNEL"/>
    <property type="match status" value="1"/>
</dbReference>
<dbReference type="InterPro" id="IPR018000">
    <property type="entry name" value="Neurotransmitter_ion_chnl_CS"/>
</dbReference>
<dbReference type="InterPro" id="IPR036719">
    <property type="entry name" value="Neuro-gated_channel_TM_sf"/>
</dbReference>
<keyword evidence="15" id="KW-1185">Reference proteome</keyword>
<evidence type="ECO:0000256" key="9">
    <source>
        <dbReference type="ARBA" id="ARBA00023136"/>
    </source>
</evidence>
<dbReference type="PRINTS" id="PR00252">
    <property type="entry name" value="NRIONCHANNEL"/>
</dbReference>
<protein>
    <recommendedName>
        <fullName evidence="16">Neurotransmitter-gated ion-channel ligand-binding domain-containing protein</fullName>
    </recommendedName>
</protein>
<evidence type="ECO:0008006" key="16">
    <source>
        <dbReference type="Google" id="ProtNLM"/>
    </source>
</evidence>
<feature type="transmembrane region" description="Helical" evidence="11">
    <location>
        <begin position="299"/>
        <end position="319"/>
    </location>
</feature>
<dbReference type="InterPro" id="IPR006201">
    <property type="entry name" value="Neur_channel"/>
</dbReference>
<dbReference type="FunFam" id="1.20.58.390:FF:000039">
    <property type="entry name" value="Ligand-Gated ion Channel"/>
    <property type="match status" value="1"/>
</dbReference>
<evidence type="ECO:0000313" key="15">
    <source>
        <dbReference type="Proteomes" id="UP000298663"/>
    </source>
</evidence>
<proteinExistence type="inferred from homology"/>
<keyword evidence="6 11" id="KW-0732">Signal</keyword>
<dbReference type="PRINTS" id="PR00253">
    <property type="entry name" value="GABAARECEPTR"/>
</dbReference>
<feature type="chain" id="PRO_5022265017" description="Neurotransmitter-gated ion-channel ligand-binding domain-containing protein" evidence="11">
    <location>
        <begin position="25"/>
        <end position="402"/>
    </location>
</feature>
<dbReference type="EMBL" id="CM016762">
    <property type="protein sequence ID" value="TMS40079.1"/>
    <property type="molecule type" value="Genomic_DNA"/>
</dbReference>
<keyword evidence="5 11" id="KW-0812">Transmembrane</keyword>
<evidence type="ECO:0000313" key="14">
    <source>
        <dbReference type="EMBL" id="TMS40079.1"/>
    </source>
</evidence>
<dbReference type="CDD" id="cd19049">
    <property type="entry name" value="LGIC_TM_anion"/>
    <property type="match status" value="1"/>
</dbReference>
<gene>
    <name evidence="14" type="ORF">L596_006504</name>
</gene>
<evidence type="ECO:0000256" key="5">
    <source>
        <dbReference type="ARBA" id="ARBA00022692"/>
    </source>
</evidence>
<comment type="similarity">
    <text evidence="11">Belongs to the ligand-gated ion channel (TC 1.A.9) family.</text>
</comment>
<evidence type="ECO:0000256" key="6">
    <source>
        <dbReference type="ARBA" id="ARBA00022729"/>
    </source>
</evidence>
<dbReference type="AlphaFoldDB" id="A0A4U8V4P3"/>
<keyword evidence="9 11" id="KW-0472">Membrane</keyword>
<dbReference type="GO" id="GO:0005230">
    <property type="term" value="F:extracellular ligand-gated monoatomic ion channel activity"/>
    <property type="evidence" value="ECO:0007669"/>
    <property type="project" value="InterPro"/>
</dbReference>
<dbReference type="InterPro" id="IPR006202">
    <property type="entry name" value="Neur_chan_lig-bd"/>
</dbReference>
<comment type="subcellular location">
    <subcellularLocation>
        <location evidence="2">Cell membrane</location>
    </subcellularLocation>
    <subcellularLocation>
        <location evidence="1">Membrane</location>
        <topology evidence="1">Multi-pass membrane protein</topology>
    </subcellularLocation>
</comment>
<evidence type="ECO:0000259" key="13">
    <source>
        <dbReference type="Pfam" id="PF02932"/>
    </source>
</evidence>
<evidence type="ECO:0000256" key="2">
    <source>
        <dbReference type="ARBA" id="ARBA00004236"/>
    </source>
</evidence>
<dbReference type="Proteomes" id="UP000298663">
    <property type="component" value="Chromosome X"/>
</dbReference>
<evidence type="ECO:0000256" key="3">
    <source>
        <dbReference type="ARBA" id="ARBA00022448"/>
    </source>
</evidence>
<dbReference type="Gene3D" id="1.20.58.390">
    <property type="entry name" value="Neurotransmitter-gated ion-channel transmembrane domain"/>
    <property type="match status" value="1"/>
</dbReference>
<feature type="signal peptide" evidence="11">
    <location>
        <begin position="1"/>
        <end position="24"/>
    </location>
</feature>
<keyword evidence="3 11" id="KW-0813">Transport</keyword>
<feature type="domain" description="Neurotransmitter-gated ion-channel ligand-binding" evidence="12">
    <location>
        <begin position="56"/>
        <end position="264"/>
    </location>
</feature>
<dbReference type="Gene3D" id="2.70.170.10">
    <property type="entry name" value="Neurotransmitter-gated ion-channel ligand-binding domain"/>
    <property type="match status" value="1"/>
</dbReference>
<evidence type="ECO:0000256" key="8">
    <source>
        <dbReference type="ARBA" id="ARBA00023065"/>
    </source>
</evidence>
<evidence type="ECO:0000256" key="1">
    <source>
        <dbReference type="ARBA" id="ARBA00004141"/>
    </source>
</evidence>
<feature type="domain" description="Neurotransmitter-gated ion-channel transmembrane" evidence="13">
    <location>
        <begin position="274"/>
        <end position="357"/>
    </location>
</feature>
<keyword evidence="7 11" id="KW-1133">Transmembrane helix</keyword>
<dbReference type="InterPro" id="IPR038050">
    <property type="entry name" value="Neuro_actylchol_rec"/>
</dbReference>
<dbReference type="Pfam" id="PF02931">
    <property type="entry name" value="Neur_chan_LBD"/>
    <property type="match status" value="1"/>
</dbReference>
<keyword evidence="10 11" id="KW-0407">Ion channel</keyword>
<dbReference type="PROSITE" id="PS00236">
    <property type="entry name" value="NEUROTR_ION_CHANNEL"/>
    <property type="match status" value="1"/>
</dbReference>
<dbReference type="OrthoDB" id="442503at2759"/>
<evidence type="ECO:0000256" key="4">
    <source>
        <dbReference type="ARBA" id="ARBA00022475"/>
    </source>
</evidence>
<reference evidence="14 15" key="1">
    <citation type="journal article" date="2015" name="Genome Biol.">
        <title>Comparative genomics of Steinernema reveals deeply conserved gene regulatory networks.</title>
        <authorList>
            <person name="Dillman A.R."/>
            <person name="Macchietto M."/>
            <person name="Porter C.F."/>
            <person name="Rogers A."/>
            <person name="Williams B."/>
            <person name="Antoshechkin I."/>
            <person name="Lee M.M."/>
            <person name="Goodwin Z."/>
            <person name="Lu X."/>
            <person name="Lewis E.E."/>
            <person name="Goodrich-Blair H."/>
            <person name="Stock S.P."/>
            <person name="Adams B.J."/>
            <person name="Sternberg P.W."/>
            <person name="Mortazavi A."/>
        </authorList>
    </citation>
    <scope>NUCLEOTIDE SEQUENCE [LARGE SCALE GENOMIC DNA]</scope>
    <source>
        <strain evidence="14 15">ALL</strain>
    </source>
</reference>
<feature type="transmembrane region" description="Helical" evidence="11">
    <location>
        <begin position="381"/>
        <end position="400"/>
    </location>
</feature>
<organism evidence="14 15">
    <name type="scientific">Steinernema carpocapsae</name>
    <name type="common">Entomopathogenic nematode</name>
    <dbReference type="NCBI Taxonomy" id="34508"/>
    <lineage>
        <taxon>Eukaryota</taxon>
        <taxon>Metazoa</taxon>
        <taxon>Ecdysozoa</taxon>
        <taxon>Nematoda</taxon>
        <taxon>Chromadorea</taxon>
        <taxon>Rhabditida</taxon>
        <taxon>Tylenchina</taxon>
        <taxon>Panagrolaimomorpha</taxon>
        <taxon>Strongyloidoidea</taxon>
        <taxon>Steinernematidae</taxon>
        <taxon>Steinernema</taxon>
    </lineage>
</organism>
<evidence type="ECO:0000256" key="10">
    <source>
        <dbReference type="ARBA" id="ARBA00023303"/>
    </source>
</evidence>
<keyword evidence="4" id="KW-1003">Cell membrane</keyword>
<dbReference type="GO" id="GO:0004888">
    <property type="term" value="F:transmembrane signaling receptor activity"/>
    <property type="evidence" value="ECO:0007669"/>
    <property type="project" value="InterPro"/>
</dbReference>
<dbReference type="InterPro" id="IPR006028">
    <property type="entry name" value="GABAA/Glycine_rcpt"/>
</dbReference>
<dbReference type="GO" id="GO:0005886">
    <property type="term" value="C:plasma membrane"/>
    <property type="evidence" value="ECO:0007669"/>
    <property type="project" value="UniProtKB-SubCell"/>
</dbReference>
<dbReference type="SUPFAM" id="SSF63712">
    <property type="entry name" value="Nicotinic receptor ligand binding domain-like"/>
    <property type="match status" value="1"/>
</dbReference>
<keyword evidence="8 11" id="KW-0406">Ion transport</keyword>
<feature type="transmembrane region" description="Helical" evidence="11">
    <location>
        <begin position="331"/>
        <end position="353"/>
    </location>
</feature>
<dbReference type="Pfam" id="PF02932">
    <property type="entry name" value="Neur_chan_memb"/>
    <property type="match status" value="1"/>
</dbReference>
<dbReference type="STRING" id="34508.A0A4U8V4P3"/>
<dbReference type="InterPro" id="IPR006029">
    <property type="entry name" value="Neurotrans-gated_channel_TM"/>
</dbReference>
<name>A0A4U8V4P3_STECR</name>
<feature type="transmembrane region" description="Helical" evidence="11">
    <location>
        <begin position="265"/>
        <end position="287"/>
    </location>
</feature>
<reference evidence="14 15" key="2">
    <citation type="journal article" date="2019" name="G3 (Bethesda)">
        <title>Hybrid Assembly of the Genome of the Entomopathogenic Nematode Steinernema carpocapsae Identifies the X-Chromosome.</title>
        <authorList>
            <person name="Serra L."/>
            <person name="Macchietto M."/>
            <person name="Macias-Munoz A."/>
            <person name="McGill C.J."/>
            <person name="Rodriguez I.M."/>
            <person name="Rodriguez B."/>
            <person name="Murad R."/>
            <person name="Mortazavi A."/>
        </authorList>
    </citation>
    <scope>NUCLEOTIDE SEQUENCE [LARGE SCALE GENOMIC DNA]</scope>
    <source>
        <strain evidence="14 15">ALL</strain>
    </source>
</reference>
<evidence type="ECO:0000256" key="11">
    <source>
        <dbReference type="RuleBase" id="RU000687"/>
    </source>
</evidence>
<dbReference type="CDD" id="cd18990">
    <property type="entry name" value="LGIC_ECD_GABAAR"/>
    <property type="match status" value="1"/>
</dbReference>
<dbReference type="InterPro" id="IPR036734">
    <property type="entry name" value="Neur_chan_lig-bd_sf"/>
</dbReference>
<evidence type="ECO:0000256" key="7">
    <source>
        <dbReference type="ARBA" id="ARBA00022989"/>
    </source>
</evidence>
<sequence length="402" mass="46195">MPAAGALALVHRSIFMSIIGGVWCSGHAFKYTRPPTLGNLDLEVRQPREANCTTDTQVINQLLDAEVYNKQQIPKSSGVLIKVEFWIQQIISVSELTNDFELDMYINELWDDPNLSFKHLNSCKDTMTMSQACLRKIWTPNSCFVNSKIATIHDSPSESVFLTLFSNGSVWVNYRVRVKGPCNMNLAKFPMDEQTCSLIYESFNYNIDQVRMQWNSASRTPVNVLGTIQLPDFDLKLIEPKLVMVQYPAGNWDELVVTFTFRRRYVWYFLQCFVPTYLTIFISWVAFSLGANAIPARTMLGVNALLAMIFQFGSIMRSLPRVSYIKAIDVWILVSMTFIFLSLMELAIVGHYLKQEDASSDKGISKAKVCRSEMIDRYAKLFFPAGYSIFNILYWYYYVWSE</sequence>